<comment type="similarity">
    <text evidence="1">Belongs to the UPF0213 family.</text>
</comment>
<dbReference type="InterPro" id="IPR035901">
    <property type="entry name" value="GIY-YIG_endonuc_sf"/>
</dbReference>
<dbReference type="RefSeq" id="WP_194502595.1">
    <property type="nucleotide sequence ID" value="NZ_JADIVZ010000002.1"/>
</dbReference>
<dbReference type="PANTHER" id="PTHR34477:SF1">
    <property type="entry name" value="UPF0213 PROTEIN YHBQ"/>
    <property type="match status" value="1"/>
</dbReference>
<gene>
    <name evidence="3" type="ORF">ISG29_06690</name>
</gene>
<dbReference type="InterPro" id="IPR000305">
    <property type="entry name" value="GIY-YIG_endonuc"/>
</dbReference>
<organism evidence="3 4">
    <name type="scientific">Nocardioides acrostichi</name>
    <dbReference type="NCBI Taxonomy" id="2784339"/>
    <lineage>
        <taxon>Bacteria</taxon>
        <taxon>Bacillati</taxon>
        <taxon>Actinomycetota</taxon>
        <taxon>Actinomycetes</taxon>
        <taxon>Propionibacteriales</taxon>
        <taxon>Nocardioidaceae</taxon>
        <taxon>Nocardioides</taxon>
    </lineage>
</organism>
<reference evidence="3" key="1">
    <citation type="submission" date="2020-11" db="EMBL/GenBank/DDBJ databases">
        <title>Nocardioides sp. CBS4Y-1, whole genome shotgun sequence.</title>
        <authorList>
            <person name="Tuo L."/>
        </authorList>
    </citation>
    <scope>NUCLEOTIDE SEQUENCE</scope>
    <source>
        <strain evidence="3">CBS4Y-1</strain>
    </source>
</reference>
<dbReference type="PROSITE" id="PS50164">
    <property type="entry name" value="GIY_YIG"/>
    <property type="match status" value="1"/>
</dbReference>
<evidence type="ECO:0000256" key="1">
    <source>
        <dbReference type="ARBA" id="ARBA00007435"/>
    </source>
</evidence>
<keyword evidence="4" id="KW-1185">Reference proteome</keyword>
<dbReference type="PANTHER" id="PTHR34477">
    <property type="entry name" value="UPF0213 PROTEIN YHBQ"/>
    <property type="match status" value="1"/>
</dbReference>
<dbReference type="InterPro" id="IPR050190">
    <property type="entry name" value="UPF0213_domain"/>
</dbReference>
<evidence type="ECO:0000313" key="4">
    <source>
        <dbReference type="Proteomes" id="UP000656804"/>
    </source>
</evidence>
<evidence type="ECO:0000313" key="3">
    <source>
        <dbReference type="EMBL" id="MBF4161374.1"/>
    </source>
</evidence>
<dbReference type="SUPFAM" id="SSF82771">
    <property type="entry name" value="GIY-YIG endonuclease"/>
    <property type="match status" value="1"/>
</dbReference>
<dbReference type="Gene3D" id="3.40.1440.10">
    <property type="entry name" value="GIY-YIG endonuclease"/>
    <property type="match status" value="1"/>
</dbReference>
<protein>
    <submittedName>
        <fullName evidence="3">GIY-YIG nuclease family protein</fullName>
    </submittedName>
</protein>
<proteinExistence type="inferred from homology"/>
<accession>A0A930V192</accession>
<name>A0A930V192_9ACTN</name>
<evidence type="ECO:0000259" key="2">
    <source>
        <dbReference type="PROSITE" id="PS50164"/>
    </source>
</evidence>
<comment type="caution">
    <text evidence="3">The sequence shown here is derived from an EMBL/GenBank/DDBJ whole genome shotgun (WGS) entry which is preliminary data.</text>
</comment>
<dbReference type="EMBL" id="JADIVZ010000002">
    <property type="protein sequence ID" value="MBF4161374.1"/>
    <property type="molecule type" value="Genomic_DNA"/>
</dbReference>
<dbReference type="AlphaFoldDB" id="A0A930V192"/>
<dbReference type="CDD" id="cd10456">
    <property type="entry name" value="GIY-YIG_UPF0213"/>
    <property type="match status" value="1"/>
</dbReference>
<dbReference type="Proteomes" id="UP000656804">
    <property type="component" value="Unassembled WGS sequence"/>
</dbReference>
<feature type="domain" description="GIY-YIG" evidence="2">
    <location>
        <begin position="1"/>
        <end position="77"/>
    </location>
</feature>
<dbReference type="Pfam" id="PF01541">
    <property type="entry name" value="GIY-YIG"/>
    <property type="match status" value="1"/>
</dbReference>
<sequence>MAWTYILRCADGSYYVGSSVDIERRLSEHALGEGAAYTRAPGRRPVRLVWSAQFDRIDDAFYFEKRVQGWSRAKREALIAGRYTDLPGLSRKGYRPSAQGS</sequence>